<reference evidence="3" key="1">
    <citation type="submission" date="2019-08" db="EMBL/GenBank/DDBJ databases">
        <title>Limnoglobus roseus gen. nov., sp. nov., a novel freshwater planctomycete with a giant genome from the family Gemmataceae.</title>
        <authorList>
            <person name="Kulichevskaya I.S."/>
            <person name="Naumoff D.G."/>
            <person name="Miroshnikov K."/>
            <person name="Ivanova A."/>
            <person name="Philippov D.A."/>
            <person name="Hakobyan A."/>
            <person name="Rijpstra I.C."/>
            <person name="Sinninghe Damste J.S."/>
            <person name="Liesack W."/>
            <person name="Dedysh S.N."/>
        </authorList>
    </citation>
    <scope>NUCLEOTIDE SEQUENCE [LARGE SCALE GENOMIC DNA]</scope>
    <source>
        <strain evidence="3">PX52</strain>
    </source>
</reference>
<gene>
    <name evidence="2" type="ORF">PX52LOC_03417</name>
</gene>
<protein>
    <submittedName>
        <fullName evidence="2">IS1 family transposase</fullName>
    </submittedName>
</protein>
<dbReference type="PANTHER" id="PTHR33293">
    <property type="entry name" value="INSERTION ELEMENT IS1 1 PROTEIN INSB-RELATED"/>
    <property type="match status" value="1"/>
</dbReference>
<feature type="region of interest" description="Disordered" evidence="1">
    <location>
        <begin position="212"/>
        <end position="234"/>
    </location>
</feature>
<name>A0A5C1ADY8_9BACT</name>
<dbReference type="Proteomes" id="UP000324974">
    <property type="component" value="Chromosome"/>
</dbReference>
<dbReference type="KEGG" id="lrs:PX52LOC_03417"/>
<sequence>MLCPTCQIEARKFGKDRHGNQRFQCLTCKKTFSDKPASPLGDMRLDLDAAEQCLNLLLEGMSIRAAARVTKTNRKTILALLVMMGERCQWLLEGRINKMAVVDVQCDEIWGFVGMKEKTRLSTHPDIVGVGDAYCFTAIERETKMLLAWHLGTRSREDAELFAAMLAAATSGRFQVTTDGFRPYATAIPGAMPHADFAQLVKTYATKGDEGKYSPGEVTGTIKTPKNGHPDEEKISTSHVERHNLTIRMQNRRMTRLTNAFSKKWENHAAALALQFAFYNFCRPHTTLTEATRGEDKSKKAVPTTPAMRAGLEDHPWTVREVIEKSSTH</sequence>
<dbReference type="InterPro" id="IPR051354">
    <property type="entry name" value="Transposase_27_IS1"/>
</dbReference>
<dbReference type="PANTHER" id="PTHR33293:SF2">
    <property type="entry name" value="TRANSPOSASE"/>
    <property type="match status" value="1"/>
</dbReference>
<evidence type="ECO:0000313" key="3">
    <source>
        <dbReference type="Proteomes" id="UP000324974"/>
    </source>
</evidence>
<dbReference type="AlphaFoldDB" id="A0A5C1ADY8"/>
<accession>A0A5C1ADY8</accession>
<organism evidence="2 3">
    <name type="scientific">Limnoglobus roseus</name>
    <dbReference type="NCBI Taxonomy" id="2598579"/>
    <lineage>
        <taxon>Bacteria</taxon>
        <taxon>Pseudomonadati</taxon>
        <taxon>Planctomycetota</taxon>
        <taxon>Planctomycetia</taxon>
        <taxon>Gemmatales</taxon>
        <taxon>Gemmataceae</taxon>
        <taxon>Limnoglobus</taxon>
    </lineage>
</organism>
<evidence type="ECO:0000313" key="2">
    <source>
        <dbReference type="EMBL" id="QEL16463.1"/>
    </source>
</evidence>
<proteinExistence type="predicted"/>
<keyword evidence="3" id="KW-1185">Reference proteome</keyword>
<dbReference type="OrthoDB" id="264497at2"/>
<dbReference type="EMBL" id="CP042425">
    <property type="protein sequence ID" value="QEL16463.1"/>
    <property type="molecule type" value="Genomic_DNA"/>
</dbReference>
<evidence type="ECO:0000256" key="1">
    <source>
        <dbReference type="SAM" id="MobiDB-lite"/>
    </source>
</evidence>
<dbReference type="RefSeq" id="WP_149111189.1">
    <property type="nucleotide sequence ID" value="NZ_CP042425.1"/>
</dbReference>